<dbReference type="Gene3D" id="3.30.565.10">
    <property type="entry name" value="Histidine kinase-like ATPase, C-terminal domain"/>
    <property type="match status" value="1"/>
</dbReference>
<feature type="compositionally biased region" description="Basic and acidic residues" evidence="4">
    <location>
        <begin position="422"/>
        <end position="435"/>
    </location>
</feature>
<feature type="transmembrane region" description="Helical" evidence="5">
    <location>
        <begin position="116"/>
        <end position="137"/>
    </location>
</feature>
<dbReference type="PANTHER" id="PTHR24421:SF63">
    <property type="entry name" value="SENSOR HISTIDINE KINASE DESK"/>
    <property type="match status" value="1"/>
</dbReference>
<keyword evidence="8" id="KW-1185">Reference proteome</keyword>
<evidence type="ECO:0000313" key="8">
    <source>
        <dbReference type="Proteomes" id="UP001518140"/>
    </source>
</evidence>
<dbReference type="CDD" id="cd16917">
    <property type="entry name" value="HATPase_UhpB-NarQ-NarX-like"/>
    <property type="match status" value="1"/>
</dbReference>
<dbReference type="Pfam" id="PF07730">
    <property type="entry name" value="HisKA_3"/>
    <property type="match status" value="1"/>
</dbReference>
<feature type="transmembrane region" description="Helical" evidence="5">
    <location>
        <begin position="183"/>
        <end position="200"/>
    </location>
</feature>
<proteinExistence type="predicted"/>
<dbReference type="EMBL" id="JAAKZX010000049">
    <property type="protein sequence ID" value="NGO43908.1"/>
    <property type="molecule type" value="Genomic_DNA"/>
</dbReference>
<name>A0ABX0DQA2_9ACTN</name>
<feature type="transmembrane region" description="Helical" evidence="5">
    <location>
        <begin position="157"/>
        <end position="176"/>
    </location>
</feature>
<keyword evidence="2 7" id="KW-0418">Kinase</keyword>
<accession>A0ABX0DQA2</accession>
<evidence type="ECO:0000256" key="5">
    <source>
        <dbReference type="SAM" id="Phobius"/>
    </source>
</evidence>
<protein>
    <submittedName>
        <fullName evidence="7">Histidine kinase</fullName>
    </submittedName>
</protein>
<feature type="region of interest" description="Disordered" evidence="4">
    <location>
        <begin position="413"/>
        <end position="435"/>
    </location>
</feature>
<feature type="region of interest" description="Disordered" evidence="4">
    <location>
        <begin position="1"/>
        <end position="38"/>
    </location>
</feature>
<dbReference type="Gene3D" id="1.20.5.1930">
    <property type="match status" value="1"/>
</dbReference>
<evidence type="ECO:0000256" key="3">
    <source>
        <dbReference type="ARBA" id="ARBA00023012"/>
    </source>
</evidence>
<evidence type="ECO:0000259" key="6">
    <source>
        <dbReference type="Pfam" id="PF07730"/>
    </source>
</evidence>
<sequence>MSEPHDGNAGPDIPGGSEAVSLSAPTDQHRKGSGQVPPGAAALRPLTDLPAPRLARGITVLALLCYATVTVLNVLRFGDATALRLTVCVALVLVVFGVQFVVSAPAARSWPMRRKVGVLAFQTVLTYVPLFWFGLSWGSMEGPLAASVLLTFSPRVAWPLFGGVVLTIPVYAAVLGESPAQSAYFLIAGMLCGVVIYGLSRLTDLVHEVHAAREELATMAVAQERLRFARDLHDLLGYSLSAIALKGELVHRLVSARPDQARAETSELLRVARQALSDVRLVSSGYRNMSLRDEAESAAAILAAADVRADVGIDCGRLHPVVDTALATALREGVTNILRHSRVQRCSISATVDAETVLLSLVNDGALQGKAPSMSGPTSSGLNNLRERFAKIGGELTAGLGEDGRFHLEACVPLRPPTTDEESPRGPRTTERAAA</sequence>
<evidence type="ECO:0000256" key="1">
    <source>
        <dbReference type="ARBA" id="ARBA00022679"/>
    </source>
</evidence>
<keyword evidence="5" id="KW-1133">Transmembrane helix</keyword>
<keyword evidence="5" id="KW-0472">Membrane</keyword>
<evidence type="ECO:0000313" key="7">
    <source>
        <dbReference type="EMBL" id="NGO43908.1"/>
    </source>
</evidence>
<dbReference type="Proteomes" id="UP001518140">
    <property type="component" value="Unassembled WGS sequence"/>
</dbReference>
<dbReference type="InterPro" id="IPR036890">
    <property type="entry name" value="HATPase_C_sf"/>
</dbReference>
<comment type="caution">
    <text evidence="7">The sequence shown here is derived from an EMBL/GenBank/DDBJ whole genome shotgun (WGS) entry which is preliminary data.</text>
</comment>
<dbReference type="InterPro" id="IPR050482">
    <property type="entry name" value="Sensor_HK_TwoCompSys"/>
</dbReference>
<feature type="domain" description="Signal transduction histidine kinase subgroup 3 dimerisation and phosphoacceptor" evidence="6">
    <location>
        <begin position="224"/>
        <end position="289"/>
    </location>
</feature>
<feature type="transmembrane region" description="Helical" evidence="5">
    <location>
        <begin position="81"/>
        <end position="104"/>
    </location>
</feature>
<reference evidence="7 8" key="1">
    <citation type="submission" date="2020-02" db="EMBL/GenBank/DDBJ databases">
        <title>Whole-genome analyses of novel actinobacteria.</title>
        <authorList>
            <person name="Sahin N."/>
            <person name="Tokatli A."/>
        </authorList>
    </citation>
    <scope>NUCLEOTIDE SEQUENCE [LARGE SCALE GENOMIC DNA]</scope>
    <source>
        <strain evidence="7 8">YC419</strain>
    </source>
</reference>
<evidence type="ECO:0000256" key="2">
    <source>
        <dbReference type="ARBA" id="ARBA00022777"/>
    </source>
</evidence>
<dbReference type="PANTHER" id="PTHR24421">
    <property type="entry name" value="NITRATE/NITRITE SENSOR PROTEIN NARX-RELATED"/>
    <property type="match status" value="1"/>
</dbReference>
<organism evidence="7 8">
    <name type="scientific">Streptomyces ureilyticus</name>
    <dbReference type="NCBI Taxonomy" id="1775131"/>
    <lineage>
        <taxon>Bacteria</taxon>
        <taxon>Bacillati</taxon>
        <taxon>Actinomycetota</taxon>
        <taxon>Actinomycetes</taxon>
        <taxon>Kitasatosporales</taxon>
        <taxon>Streptomycetaceae</taxon>
        <taxon>Streptomyces</taxon>
    </lineage>
</organism>
<dbReference type="GO" id="GO:0016301">
    <property type="term" value="F:kinase activity"/>
    <property type="evidence" value="ECO:0007669"/>
    <property type="project" value="UniProtKB-KW"/>
</dbReference>
<keyword evidence="5" id="KW-0812">Transmembrane</keyword>
<evidence type="ECO:0000256" key="4">
    <source>
        <dbReference type="SAM" id="MobiDB-lite"/>
    </source>
</evidence>
<keyword evidence="3" id="KW-0902">Two-component regulatory system</keyword>
<keyword evidence="1" id="KW-0808">Transferase</keyword>
<gene>
    <name evidence="7" type="ORF">G6048_17695</name>
</gene>
<dbReference type="InterPro" id="IPR011712">
    <property type="entry name" value="Sig_transdc_His_kin_sub3_dim/P"/>
</dbReference>
<feature type="transmembrane region" description="Helical" evidence="5">
    <location>
        <begin position="54"/>
        <end position="75"/>
    </location>
</feature>